<dbReference type="Proteomes" id="UP001255416">
    <property type="component" value="Unassembled WGS sequence"/>
</dbReference>
<accession>A0ABU3VE03</accession>
<dbReference type="NCBIfam" id="NF038084">
    <property type="entry name" value="DHCW_cupin"/>
    <property type="match status" value="1"/>
</dbReference>
<dbReference type="InterPro" id="IPR047713">
    <property type="entry name" value="DHCW_cupin"/>
</dbReference>
<reference evidence="2" key="1">
    <citation type="submission" date="2023-05" db="EMBL/GenBank/DDBJ databases">
        <title>Sedimentitalea sp. nov. JM2-8.</title>
        <authorList>
            <person name="Huang J."/>
        </authorList>
    </citation>
    <scope>NUCLEOTIDE SEQUENCE [LARGE SCALE GENOMIC DNA]</scope>
    <source>
        <strain evidence="2">KHS03</strain>
    </source>
</reference>
<dbReference type="InterPro" id="IPR014710">
    <property type="entry name" value="RmlC-like_jellyroll"/>
</dbReference>
<keyword evidence="2" id="KW-1185">Reference proteome</keyword>
<gene>
    <name evidence="1" type="ORF">QO231_11185</name>
</gene>
<dbReference type="Gene3D" id="2.60.120.10">
    <property type="entry name" value="Jelly Rolls"/>
    <property type="match status" value="1"/>
</dbReference>
<dbReference type="InterPro" id="IPR011051">
    <property type="entry name" value="RmlC_Cupin_sf"/>
</dbReference>
<proteinExistence type="predicted"/>
<organism evidence="1 2">
    <name type="scientific">Sedimentitalea todarodis</name>
    <dbReference type="NCBI Taxonomy" id="1631240"/>
    <lineage>
        <taxon>Bacteria</taxon>
        <taxon>Pseudomonadati</taxon>
        <taxon>Pseudomonadota</taxon>
        <taxon>Alphaproteobacteria</taxon>
        <taxon>Rhodobacterales</taxon>
        <taxon>Paracoccaceae</taxon>
        <taxon>Sedimentitalea</taxon>
    </lineage>
</organism>
<evidence type="ECO:0000313" key="1">
    <source>
        <dbReference type="EMBL" id="MDU9004414.1"/>
    </source>
</evidence>
<name>A0ABU3VE03_9RHOB</name>
<protein>
    <submittedName>
        <fullName evidence="1">DHCW motif cupin fold protein</fullName>
    </submittedName>
</protein>
<sequence>MNLPDTPFTTLDWNAIPSEEYPGTTGTSRWRSFSSGDLRVRMVDYGPGYLADHWCDRGHVLHVISGELVVELADGREIPISQGSSFCVSNHGDAAHRVRTSQGCSVFIVD</sequence>
<dbReference type="SUPFAM" id="SSF51182">
    <property type="entry name" value="RmlC-like cupins"/>
    <property type="match status" value="1"/>
</dbReference>
<comment type="caution">
    <text evidence="1">The sequence shown here is derived from an EMBL/GenBank/DDBJ whole genome shotgun (WGS) entry which is preliminary data.</text>
</comment>
<evidence type="ECO:0000313" key="2">
    <source>
        <dbReference type="Proteomes" id="UP001255416"/>
    </source>
</evidence>
<dbReference type="EMBL" id="JASMWN010000007">
    <property type="protein sequence ID" value="MDU9004414.1"/>
    <property type="molecule type" value="Genomic_DNA"/>
</dbReference>
<dbReference type="RefSeq" id="WP_316776113.1">
    <property type="nucleotide sequence ID" value="NZ_JASMWN010000007.1"/>
</dbReference>